<dbReference type="SUPFAM" id="SSF48452">
    <property type="entry name" value="TPR-like"/>
    <property type="match status" value="1"/>
</dbReference>
<keyword evidence="1" id="KW-0802">TPR repeat</keyword>
<proteinExistence type="predicted"/>
<dbReference type="AlphaFoldDB" id="A0A1U7NEZ6"/>
<organism evidence="2 3">
    <name type="scientific">Ileibacterium valens</name>
    <dbReference type="NCBI Taxonomy" id="1862668"/>
    <lineage>
        <taxon>Bacteria</taxon>
        <taxon>Bacillati</taxon>
        <taxon>Bacillota</taxon>
        <taxon>Erysipelotrichia</taxon>
        <taxon>Erysipelotrichales</taxon>
        <taxon>Erysipelotrichaceae</taxon>
        <taxon>Ileibacterium</taxon>
    </lineage>
</organism>
<dbReference type="Proteomes" id="UP000186341">
    <property type="component" value="Unassembled WGS sequence"/>
</dbReference>
<comment type="caution">
    <text evidence="2">The sequence shown here is derived from an EMBL/GenBank/DDBJ whole genome shotgun (WGS) entry which is preliminary data.</text>
</comment>
<dbReference type="EMBL" id="MPJW01000162">
    <property type="protein sequence ID" value="OLU38531.1"/>
    <property type="molecule type" value="Genomic_DNA"/>
</dbReference>
<protein>
    <submittedName>
        <fullName evidence="2">Uncharacterized protein</fullName>
    </submittedName>
</protein>
<name>A0A1U7NEZ6_9FIRM</name>
<dbReference type="GeneID" id="82203152"/>
<gene>
    <name evidence="2" type="ORF">BO222_08195</name>
</gene>
<dbReference type="OrthoDB" id="1690769at2"/>
<dbReference type="PROSITE" id="PS50005">
    <property type="entry name" value="TPR"/>
    <property type="match status" value="1"/>
</dbReference>
<dbReference type="SMART" id="SM00028">
    <property type="entry name" value="TPR"/>
    <property type="match status" value="1"/>
</dbReference>
<evidence type="ECO:0000313" key="2">
    <source>
        <dbReference type="EMBL" id="OLU38531.1"/>
    </source>
</evidence>
<accession>A0A1U7NEZ6</accession>
<reference evidence="2 3" key="1">
    <citation type="submission" date="2016-11" db="EMBL/GenBank/DDBJ databases">
        <title>Description of two novel members of the family Erysipelotrichaceae: Ileibacterium lipovorans gen. nov., sp. nov. and Dubosiella newyorkensis, gen. nov., sp. nov.</title>
        <authorList>
            <person name="Cox L.M."/>
            <person name="Sohn J."/>
            <person name="Tyrrell K.L."/>
            <person name="Citron D.M."/>
            <person name="Lawson P.A."/>
            <person name="Patel N.B."/>
            <person name="Iizumi T."/>
            <person name="Perez-Perez G.I."/>
            <person name="Goldstein E.J."/>
            <person name="Blaser M.J."/>
        </authorList>
    </citation>
    <scope>NUCLEOTIDE SEQUENCE [LARGE SCALE GENOMIC DNA]</scope>
    <source>
        <strain evidence="2 3">NYU-BL-A3</strain>
    </source>
</reference>
<dbReference type="Gene3D" id="1.25.40.10">
    <property type="entry name" value="Tetratricopeptide repeat domain"/>
    <property type="match status" value="1"/>
</dbReference>
<evidence type="ECO:0000313" key="3">
    <source>
        <dbReference type="Proteomes" id="UP000186341"/>
    </source>
</evidence>
<dbReference type="RefSeq" id="WP_075820065.1">
    <property type="nucleotide sequence ID" value="NZ_CAJUTZ010000071.1"/>
</dbReference>
<feature type="repeat" description="TPR" evidence="1">
    <location>
        <begin position="66"/>
        <end position="99"/>
    </location>
</feature>
<dbReference type="InterPro" id="IPR011990">
    <property type="entry name" value="TPR-like_helical_dom_sf"/>
</dbReference>
<keyword evidence="3" id="KW-1185">Reference proteome</keyword>
<dbReference type="InterPro" id="IPR019734">
    <property type="entry name" value="TPR_rpt"/>
</dbReference>
<sequence>MLHIINSFYAKKRSKVQALLPVSFQSQTIDPIHEMTCQIREMLGRQDFVQCRELIIHLMAEYPDSAQPHNLMGLLLEEEGNHSKALSHFRAAAALDPSHRPSQENLHHFSQLYHPGQGVFEDQDCLEQTDTGHCIICYDKDGIGYVCHEMPRQKFTGSYQLSVGKK</sequence>
<evidence type="ECO:0000256" key="1">
    <source>
        <dbReference type="PROSITE-ProRule" id="PRU00339"/>
    </source>
</evidence>